<protein>
    <recommendedName>
        <fullName evidence="1">FBD domain-containing protein</fullName>
    </recommendedName>
</protein>
<dbReference type="Proteomes" id="UP000737018">
    <property type="component" value="Unassembled WGS sequence"/>
</dbReference>
<dbReference type="AlphaFoldDB" id="A0A8J4QRH5"/>
<dbReference type="InterPro" id="IPR050232">
    <property type="entry name" value="FBL13/AtMIF1-like"/>
</dbReference>
<dbReference type="Pfam" id="PF08387">
    <property type="entry name" value="FBD"/>
    <property type="match status" value="1"/>
</dbReference>
<evidence type="ECO:0000259" key="1">
    <source>
        <dbReference type="SMART" id="SM00579"/>
    </source>
</evidence>
<dbReference type="OrthoDB" id="650312at2759"/>
<feature type="domain" description="FBD" evidence="1">
    <location>
        <begin position="115"/>
        <end position="189"/>
    </location>
</feature>
<evidence type="ECO:0000313" key="3">
    <source>
        <dbReference type="Proteomes" id="UP000737018"/>
    </source>
</evidence>
<accession>A0A8J4QRH5</accession>
<organism evidence="2 3">
    <name type="scientific">Castanea mollissima</name>
    <name type="common">Chinese chestnut</name>
    <dbReference type="NCBI Taxonomy" id="60419"/>
    <lineage>
        <taxon>Eukaryota</taxon>
        <taxon>Viridiplantae</taxon>
        <taxon>Streptophyta</taxon>
        <taxon>Embryophyta</taxon>
        <taxon>Tracheophyta</taxon>
        <taxon>Spermatophyta</taxon>
        <taxon>Magnoliopsida</taxon>
        <taxon>eudicotyledons</taxon>
        <taxon>Gunneridae</taxon>
        <taxon>Pentapetalae</taxon>
        <taxon>rosids</taxon>
        <taxon>fabids</taxon>
        <taxon>Fagales</taxon>
        <taxon>Fagaceae</taxon>
        <taxon>Castanea</taxon>
    </lineage>
</organism>
<dbReference type="PANTHER" id="PTHR31900">
    <property type="entry name" value="F-BOX/RNI SUPERFAMILY PROTEIN-RELATED"/>
    <property type="match status" value="1"/>
</dbReference>
<dbReference type="SMART" id="SM00579">
    <property type="entry name" value="FBD"/>
    <property type="match status" value="1"/>
</dbReference>
<reference evidence="2" key="1">
    <citation type="submission" date="2020-03" db="EMBL/GenBank/DDBJ databases">
        <title>Castanea mollissima Vanexum genome sequencing.</title>
        <authorList>
            <person name="Staton M."/>
        </authorList>
    </citation>
    <scope>NUCLEOTIDE SEQUENCE</scope>
    <source>
        <tissue evidence="2">Leaf</tissue>
    </source>
</reference>
<dbReference type="PANTHER" id="PTHR31900:SF30">
    <property type="entry name" value="SUPERFAMILY PROTEIN, PUTATIVE-RELATED"/>
    <property type="match status" value="1"/>
</dbReference>
<gene>
    <name evidence="2" type="ORF">CMV_018491</name>
</gene>
<comment type="caution">
    <text evidence="2">The sequence shown here is derived from an EMBL/GenBank/DDBJ whole genome shotgun (WGS) entry which is preliminary data.</text>
</comment>
<name>A0A8J4QRH5_9ROSI</name>
<sequence length="189" mass="21411">MSLKYFYYGEKGKRHREVSYRVHKLLRGFSLVKELAITPYIIEGLSYAEELLAHLPVFCNLTCLKFIGEPMNFASGALGNVIQKLPCVNSLIFNVEIFLSPYCEEGEWRLDPVAPCFSTHLKSITIREFGGTKGELHVVTFLLESALILERLVISCSLDKFSGGVGRQKEVHDQLMLSRRSRTCAIEFS</sequence>
<evidence type="ECO:0000313" key="2">
    <source>
        <dbReference type="EMBL" id="KAF3956377.1"/>
    </source>
</evidence>
<keyword evidence="3" id="KW-1185">Reference proteome</keyword>
<proteinExistence type="predicted"/>
<dbReference type="EMBL" id="JRKL02003109">
    <property type="protein sequence ID" value="KAF3956377.1"/>
    <property type="molecule type" value="Genomic_DNA"/>
</dbReference>
<dbReference type="InterPro" id="IPR006566">
    <property type="entry name" value="FBD"/>
</dbReference>